<evidence type="ECO:0000313" key="11">
    <source>
        <dbReference type="Proteomes" id="UP001165413"/>
    </source>
</evidence>
<keyword evidence="7 9" id="KW-0949">S-adenosyl-L-methionine</keyword>
<accession>A0AA42BMC0</accession>
<evidence type="ECO:0000256" key="7">
    <source>
        <dbReference type="ARBA" id="ARBA00022691"/>
    </source>
</evidence>
<organism evidence="10 11">
    <name type="scientific">Opacimonas viscosa</name>
    <dbReference type="NCBI Taxonomy" id="2961944"/>
    <lineage>
        <taxon>Bacteria</taxon>
        <taxon>Pseudomonadati</taxon>
        <taxon>Pseudomonadota</taxon>
        <taxon>Gammaproteobacteria</taxon>
        <taxon>Alteromonadales</taxon>
        <taxon>Alteromonadaceae</taxon>
        <taxon>Opacimonas</taxon>
    </lineage>
</organism>
<evidence type="ECO:0000256" key="2">
    <source>
        <dbReference type="ARBA" id="ARBA00005269"/>
    </source>
</evidence>
<evidence type="ECO:0000313" key="10">
    <source>
        <dbReference type="EMBL" id="MCP3429655.1"/>
    </source>
</evidence>
<dbReference type="GO" id="GO:0052913">
    <property type="term" value="F:16S rRNA (guanine(966)-N(2))-methyltransferase activity"/>
    <property type="evidence" value="ECO:0007669"/>
    <property type="project" value="UniProtKB-EC"/>
</dbReference>
<keyword evidence="11" id="KW-1185">Reference proteome</keyword>
<dbReference type="EMBL" id="JANATA010000027">
    <property type="protein sequence ID" value="MCP3429655.1"/>
    <property type="molecule type" value="Genomic_DNA"/>
</dbReference>
<dbReference type="PANTHER" id="PTHR43542:SF1">
    <property type="entry name" value="METHYLTRANSFERASE"/>
    <property type="match status" value="1"/>
</dbReference>
<dbReference type="Gene3D" id="3.40.50.150">
    <property type="entry name" value="Vaccinia Virus protein VP39"/>
    <property type="match status" value="1"/>
</dbReference>
<dbReference type="PANTHER" id="PTHR43542">
    <property type="entry name" value="METHYLTRANSFERASE"/>
    <property type="match status" value="1"/>
</dbReference>
<dbReference type="GO" id="GO:0003676">
    <property type="term" value="F:nucleic acid binding"/>
    <property type="evidence" value="ECO:0007669"/>
    <property type="project" value="InterPro"/>
</dbReference>
<gene>
    <name evidence="10" type="primary">rsmD</name>
    <name evidence="10" type="ORF">NLF92_11940</name>
</gene>
<dbReference type="Pfam" id="PF03602">
    <property type="entry name" value="Cons_hypoth95"/>
    <property type="match status" value="1"/>
</dbReference>
<sequence>MRRQAQKNQAKMGSIRIISGQFRGRKLPVLSHDGLRPTTDRSKETLFNWLMNDIRDAHCLDMFAGSGSLGFEAISRGAAHVTFCEMFAPAVAQLNSNASQLQINDQVNIIGADACNSKAIARTTPFDVVFIDPPFHQGLVEKALTNLIQLQLITTKTLLYIEHESTLQSVQLAPASYHLKTLKQQRTGGFAYGLFHCIKQ</sequence>
<reference evidence="10" key="1">
    <citation type="submission" date="2022-07" db="EMBL/GenBank/DDBJ databases">
        <title>Characterization of the Novel Bacterium Alteromonas immobilis LMIT006 and Alteromonas gregis LMIT007.</title>
        <authorList>
            <person name="Lin X."/>
        </authorList>
    </citation>
    <scope>NUCLEOTIDE SEQUENCE</scope>
    <source>
        <strain evidence="10">LMIT007</strain>
    </source>
</reference>
<dbReference type="EC" id="2.1.1.171" evidence="3 9"/>
<comment type="function">
    <text evidence="1 9">Specifically methylates the guanine in position 966 of 16S rRNA in the assembled 30S particle.</text>
</comment>
<keyword evidence="6 9" id="KW-0808">Transferase</keyword>
<evidence type="ECO:0000256" key="4">
    <source>
        <dbReference type="ARBA" id="ARBA00013682"/>
    </source>
</evidence>
<dbReference type="InterPro" id="IPR004398">
    <property type="entry name" value="RNA_MeTrfase_RsmD"/>
</dbReference>
<dbReference type="NCBIfam" id="TIGR00095">
    <property type="entry name" value="16S rRNA (guanine(966)-N(2))-methyltransferase RsmD"/>
    <property type="match status" value="1"/>
</dbReference>
<evidence type="ECO:0000256" key="9">
    <source>
        <dbReference type="PIRNR" id="PIRNR004553"/>
    </source>
</evidence>
<dbReference type="AlphaFoldDB" id="A0AA42BMC0"/>
<dbReference type="PIRSF" id="PIRSF004553">
    <property type="entry name" value="CHP00095"/>
    <property type="match status" value="1"/>
</dbReference>
<comment type="similarity">
    <text evidence="2 9">Belongs to the methyltransferase superfamily. RsmD family.</text>
</comment>
<evidence type="ECO:0000256" key="6">
    <source>
        <dbReference type="ARBA" id="ARBA00022679"/>
    </source>
</evidence>
<evidence type="ECO:0000256" key="5">
    <source>
        <dbReference type="ARBA" id="ARBA00022603"/>
    </source>
</evidence>
<dbReference type="CDD" id="cd02440">
    <property type="entry name" value="AdoMet_MTases"/>
    <property type="match status" value="1"/>
</dbReference>
<dbReference type="RefSeq" id="WP_254102265.1">
    <property type="nucleotide sequence ID" value="NZ_JANATA010000027.1"/>
</dbReference>
<comment type="caution">
    <text evidence="10">The sequence shown here is derived from an EMBL/GenBank/DDBJ whole genome shotgun (WGS) entry which is preliminary data.</text>
</comment>
<keyword evidence="9" id="KW-0698">rRNA processing</keyword>
<dbReference type="InterPro" id="IPR002052">
    <property type="entry name" value="DNA_methylase_N6_adenine_CS"/>
</dbReference>
<evidence type="ECO:0000256" key="3">
    <source>
        <dbReference type="ARBA" id="ARBA00012141"/>
    </source>
</evidence>
<protein>
    <recommendedName>
        <fullName evidence="4 9">Ribosomal RNA small subunit methyltransferase D</fullName>
        <ecNumber evidence="3 9">2.1.1.171</ecNumber>
    </recommendedName>
</protein>
<dbReference type="SUPFAM" id="SSF53335">
    <property type="entry name" value="S-adenosyl-L-methionine-dependent methyltransferases"/>
    <property type="match status" value="1"/>
</dbReference>
<keyword evidence="5 9" id="KW-0489">Methyltransferase</keyword>
<dbReference type="InterPro" id="IPR029063">
    <property type="entry name" value="SAM-dependent_MTases_sf"/>
</dbReference>
<evidence type="ECO:0000256" key="1">
    <source>
        <dbReference type="ARBA" id="ARBA00002649"/>
    </source>
</evidence>
<name>A0AA42BMC0_9ALTE</name>
<comment type="catalytic activity">
    <reaction evidence="8 9">
        <text>guanosine(966) in 16S rRNA + S-adenosyl-L-methionine = N(2)-methylguanosine(966) in 16S rRNA + S-adenosyl-L-homocysteine + H(+)</text>
        <dbReference type="Rhea" id="RHEA:23548"/>
        <dbReference type="Rhea" id="RHEA-COMP:10211"/>
        <dbReference type="Rhea" id="RHEA-COMP:10212"/>
        <dbReference type="ChEBI" id="CHEBI:15378"/>
        <dbReference type="ChEBI" id="CHEBI:57856"/>
        <dbReference type="ChEBI" id="CHEBI:59789"/>
        <dbReference type="ChEBI" id="CHEBI:74269"/>
        <dbReference type="ChEBI" id="CHEBI:74481"/>
        <dbReference type="EC" id="2.1.1.171"/>
    </reaction>
</comment>
<proteinExistence type="inferred from homology"/>
<dbReference type="PROSITE" id="PS00092">
    <property type="entry name" value="N6_MTASE"/>
    <property type="match status" value="1"/>
</dbReference>
<evidence type="ECO:0000256" key="8">
    <source>
        <dbReference type="ARBA" id="ARBA00048326"/>
    </source>
</evidence>
<dbReference type="Proteomes" id="UP001165413">
    <property type="component" value="Unassembled WGS sequence"/>
</dbReference>